<feature type="domain" description="SHOCT" evidence="3">
    <location>
        <begin position="41"/>
        <end position="67"/>
    </location>
</feature>
<dbReference type="Proteomes" id="UP000321337">
    <property type="component" value="Unassembled WGS sequence"/>
</dbReference>
<accession>A0A512LA65</accession>
<keyword evidence="5" id="KW-1185">Reference proteome</keyword>
<comment type="caution">
    <text evidence="4">The sequence shown here is derived from an EMBL/GenBank/DDBJ whole genome shotgun (WGS) entry which is preliminary data.</text>
</comment>
<organism evidence="4 5">
    <name type="scientific">Sulfuriferula plumbiphila</name>
    <dbReference type="NCBI Taxonomy" id="171865"/>
    <lineage>
        <taxon>Bacteria</taxon>
        <taxon>Pseudomonadati</taxon>
        <taxon>Pseudomonadota</taxon>
        <taxon>Betaproteobacteria</taxon>
        <taxon>Nitrosomonadales</taxon>
        <taxon>Sulfuricellaceae</taxon>
        <taxon>Sulfuriferula</taxon>
    </lineage>
</organism>
<feature type="transmembrane region" description="Helical" evidence="2">
    <location>
        <begin position="12"/>
        <end position="30"/>
    </location>
</feature>
<gene>
    <name evidence="4" type="ORF">TPL01_25070</name>
</gene>
<keyword evidence="2" id="KW-0472">Membrane</keyword>
<dbReference type="RefSeq" id="WP_147074287.1">
    <property type="nucleotide sequence ID" value="NZ_AP021884.1"/>
</dbReference>
<feature type="coiled-coil region" evidence="1">
    <location>
        <begin position="43"/>
        <end position="70"/>
    </location>
</feature>
<protein>
    <recommendedName>
        <fullName evidence="3">SHOCT domain-containing protein</fullName>
    </recommendedName>
</protein>
<evidence type="ECO:0000313" key="4">
    <source>
        <dbReference type="EMBL" id="GEP31369.1"/>
    </source>
</evidence>
<evidence type="ECO:0000259" key="3">
    <source>
        <dbReference type="Pfam" id="PF09851"/>
    </source>
</evidence>
<keyword evidence="1" id="KW-0175">Coiled coil</keyword>
<name>A0A512LA65_9PROT</name>
<dbReference type="EMBL" id="BKAD01000029">
    <property type="protein sequence ID" value="GEP31369.1"/>
    <property type="molecule type" value="Genomic_DNA"/>
</dbReference>
<sequence>MSYVGWGFMGMHALWWLFWIALIVVFFTLIEPVPRSRRRETPLEVLQRRYAAGEISSEEYEERKAKLERDTQPHK</sequence>
<evidence type="ECO:0000256" key="2">
    <source>
        <dbReference type="SAM" id="Phobius"/>
    </source>
</evidence>
<dbReference type="InterPro" id="IPR018649">
    <property type="entry name" value="SHOCT"/>
</dbReference>
<evidence type="ECO:0000256" key="1">
    <source>
        <dbReference type="SAM" id="Coils"/>
    </source>
</evidence>
<evidence type="ECO:0000313" key="5">
    <source>
        <dbReference type="Proteomes" id="UP000321337"/>
    </source>
</evidence>
<dbReference type="OrthoDB" id="5421551at2"/>
<keyword evidence="2" id="KW-1133">Transmembrane helix</keyword>
<dbReference type="AlphaFoldDB" id="A0A512LA65"/>
<keyword evidence="2" id="KW-0812">Transmembrane</keyword>
<dbReference type="Pfam" id="PF09851">
    <property type="entry name" value="SHOCT"/>
    <property type="match status" value="1"/>
</dbReference>
<reference evidence="4 5" key="1">
    <citation type="submission" date="2019-07" db="EMBL/GenBank/DDBJ databases">
        <title>Whole genome shotgun sequence of Thiobacillus plumbophilus NBRC 107929.</title>
        <authorList>
            <person name="Hosoyama A."/>
            <person name="Uohara A."/>
            <person name="Ohji S."/>
            <person name="Ichikawa N."/>
        </authorList>
    </citation>
    <scope>NUCLEOTIDE SEQUENCE [LARGE SCALE GENOMIC DNA]</scope>
    <source>
        <strain evidence="4 5">NBRC 107929</strain>
    </source>
</reference>
<proteinExistence type="predicted"/>